<evidence type="ECO:0000313" key="1">
    <source>
        <dbReference type="EMBL" id="OBZ76088.1"/>
    </source>
</evidence>
<name>A0A1C7MGY3_GRIFR</name>
<comment type="caution">
    <text evidence="1">The sequence shown here is derived from an EMBL/GenBank/DDBJ whole genome shotgun (WGS) entry which is preliminary data.</text>
</comment>
<gene>
    <name evidence="1" type="ORF">A0H81_03334</name>
</gene>
<evidence type="ECO:0000313" key="2">
    <source>
        <dbReference type="Proteomes" id="UP000092993"/>
    </source>
</evidence>
<accession>A0A1C7MGY3</accession>
<organism evidence="1 2">
    <name type="scientific">Grifola frondosa</name>
    <name type="common">Maitake</name>
    <name type="synonym">Polyporus frondosus</name>
    <dbReference type="NCBI Taxonomy" id="5627"/>
    <lineage>
        <taxon>Eukaryota</taxon>
        <taxon>Fungi</taxon>
        <taxon>Dikarya</taxon>
        <taxon>Basidiomycota</taxon>
        <taxon>Agaricomycotina</taxon>
        <taxon>Agaricomycetes</taxon>
        <taxon>Polyporales</taxon>
        <taxon>Grifolaceae</taxon>
        <taxon>Grifola</taxon>
    </lineage>
</organism>
<keyword evidence="2" id="KW-1185">Reference proteome</keyword>
<dbReference type="EMBL" id="LUGG01000003">
    <property type="protein sequence ID" value="OBZ76088.1"/>
    <property type="molecule type" value="Genomic_DNA"/>
</dbReference>
<dbReference type="AlphaFoldDB" id="A0A1C7MGY3"/>
<dbReference type="Proteomes" id="UP000092993">
    <property type="component" value="Unassembled WGS sequence"/>
</dbReference>
<protein>
    <submittedName>
        <fullName evidence="1">Uncharacterized protein</fullName>
    </submittedName>
</protein>
<reference evidence="1 2" key="1">
    <citation type="submission" date="2016-03" db="EMBL/GenBank/DDBJ databases">
        <title>Whole genome sequencing of Grifola frondosa 9006-11.</title>
        <authorList>
            <person name="Min B."/>
            <person name="Park H."/>
            <person name="Kim J.-G."/>
            <person name="Cho H."/>
            <person name="Oh Y.-L."/>
            <person name="Kong W.-S."/>
            <person name="Choi I.-G."/>
        </authorList>
    </citation>
    <scope>NUCLEOTIDE SEQUENCE [LARGE SCALE GENOMIC DNA]</scope>
    <source>
        <strain evidence="1 2">9006-11</strain>
    </source>
</reference>
<proteinExistence type="predicted"/>
<sequence>MDTSYALDNSLYRTCVARSPTPPLMVEFDDIMTVPEDFELELEFALDLFDTRAVPLDSVAEKDRQSIADTYPRLPHAAAAAAATCANVVGWTPTDGRSFIVLDTPDRPAPQHQATTMPLHDYSFLRGPNYLPIGGGPANDYALSAPAAFTSPAWGTLRRGLDTRPQQTTAGDRTVSLCARALPTGAAGRGATVCCAHDDRDTGGARAGAAAGVCGCAGGGCCAEGGEQRGP</sequence>